<gene>
    <name evidence="1" type="ORF">Sjap_008261</name>
</gene>
<reference evidence="1 2" key="1">
    <citation type="submission" date="2024-01" db="EMBL/GenBank/DDBJ databases">
        <title>Genome assemblies of Stephania.</title>
        <authorList>
            <person name="Yang L."/>
        </authorList>
    </citation>
    <scope>NUCLEOTIDE SEQUENCE [LARGE SCALE GENOMIC DNA]</scope>
    <source>
        <strain evidence="1">QJT</strain>
        <tissue evidence="1">Leaf</tissue>
    </source>
</reference>
<name>A0AAP0JPA0_9MAGN</name>
<evidence type="ECO:0000313" key="1">
    <source>
        <dbReference type="EMBL" id="KAK9137667.1"/>
    </source>
</evidence>
<keyword evidence="2" id="KW-1185">Reference proteome</keyword>
<protein>
    <submittedName>
        <fullName evidence="1">Uncharacterized protein</fullName>
    </submittedName>
</protein>
<evidence type="ECO:0000313" key="2">
    <source>
        <dbReference type="Proteomes" id="UP001417504"/>
    </source>
</evidence>
<dbReference type="AlphaFoldDB" id="A0AAP0JPA0"/>
<accession>A0AAP0JPA0</accession>
<dbReference type="Proteomes" id="UP001417504">
    <property type="component" value="Unassembled WGS sequence"/>
</dbReference>
<organism evidence="1 2">
    <name type="scientific">Stephania japonica</name>
    <dbReference type="NCBI Taxonomy" id="461633"/>
    <lineage>
        <taxon>Eukaryota</taxon>
        <taxon>Viridiplantae</taxon>
        <taxon>Streptophyta</taxon>
        <taxon>Embryophyta</taxon>
        <taxon>Tracheophyta</taxon>
        <taxon>Spermatophyta</taxon>
        <taxon>Magnoliopsida</taxon>
        <taxon>Ranunculales</taxon>
        <taxon>Menispermaceae</taxon>
        <taxon>Menispermoideae</taxon>
        <taxon>Cissampelideae</taxon>
        <taxon>Stephania</taxon>
    </lineage>
</organism>
<sequence>MSSWVPIPAGGTYFWKLFVRPLKDIISDNMEEDTDDESHEEDEDEYVSKCLGAISVSQLEICCQLQCIYQVSLGYQKNLVVGNTRICVVCLYCLLYKFQFLF</sequence>
<dbReference type="EMBL" id="JBBNAE010000003">
    <property type="protein sequence ID" value="KAK9137667.1"/>
    <property type="molecule type" value="Genomic_DNA"/>
</dbReference>
<comment type="caution">
    <text evidence="1">The sequence shown here is derived from an EMBL/GenBank/DDBJ whole genome shotgun (WGS) entry which is preliminary data.</text>
</comment>
<proteinExistence type="predicted"/>